<dbReference type="InterPro" id="IPR036412">
    <property type="entry name" value="HAD-like_sf"/>
</dbReference>
<accession>A0ABQ2M1P3</accession>
<dbReference type="PANTHER" id="PTHR43611">
    <property type="entry name" value="ALPHA-D-GLUCOSE 1-PHOSPHATE PHOSPHATASE"/>
    <property type="match status" value="1"/>
</dbReference>
<dbReference type="Proteomes" id="UP000631535">
    <property type="component" value="Unassembled WGS sequence"/>
</dbReference>
<keyword evidence="2" id="KW-1185">Reference proteome</keyword>
<dbReference type="InterPro" id="IPR023198">
    <property type="entry name" value="PGP-like_dom2"/>
</dbReference>
<dbReference type="PRINTS" id="PR00413">
    <property type="entry name" value="HADHALOGNASE"/>
</dbReference>
<dbReference type="SUPFAM" id="SSF56784">
    <property type="entry name" value="HAD-like"/>
    <property type="match status" value="1"/>
</dbReference>
<dbReference type="InterPro" id="IPR006439">
    <property type="entry name" value="HAD-SF_hydro_IA"/>
</dbReference>
<gene>
    <name evidence="1" type="ORF">GCM10012287_14640</name>
</gene>
<dbReference type="RefSeq" id="WP_189036268.1">
    <property type="nucleotide sequence ID" value="NZ_BMMP01000004.1"/>
</dbReference>
<dbReference type="InterPro" id="IPR023214">
    <property type="entry name" value="HAD_sf"/>
</dbReference>
<dbReference type="NCBIfam" id="TIGR01509">
    <property type="entry name" value="HAD-SF-IA-v3"/>
    <property type="match status" value="1"/>
</dbReference>
<protein>
    <submittedName>
        <fullName evidence="1">Phosphatase</fullName>
    </submittedName>
</protein>
<evidence type="ECO:0000313" key="2">
    <source>
        <dbReference type="Proteomes" id="UP000631535"/>
    </source>
</evidence>
<dbReference type="Gene3D" id="1.10.150.240">
    <property type="entry name" value="Putative phosphatase, domain 2"/>
    <property type="match status" value="1"/>
</dbReference>
<dbReference type="Gene3D" id="3.40.50.1000">
    <property type="entry name" value="HAD superfamily/HAD-like"/>
    <property type="match status" value="1"/>
</dbReference>
<dbReference type="Pfam" id="PF00702">
    <property type="entry name" value="Hydrolase"/>
    <property type="match status" value="1"/>
</dbReference>
<sequence>MSARCVIFDIGGVLEITPVTGWRAKWEGRLELPPGAIDDRLGEVWSAGETGAVTELEVRARVSGTLGLDAAQTDAFMSHLWDEYLGTANAELISYVRALRSRCTLGILSNSFVGARELEEERYHFGELVEEVVYSHETGVRKPEARAYTLTCSRLAVAPGDCLFVDDLAANVAAAQSLGMRGHLFTHNAAAIAAVENHLADAA</sequence>
<dbReference type="PANTHER" id="PTHR43611:SF3">
    <property type="entry name" value="FLAVIN MONONUCLEOTIDE HYDROLASE 1, CHLOROPLATIC"/>
    <property type="match status" value="1"/>
</dbReference>
<evidence type="ECO:0000313" key="1">
    <source>
        <dbReference type="EMBL" id="GGO45817.1"/>
    </source>
</evidence>
<organism evidence="1 2">
    <name type="scientific">Streptomyces daqingensis</name>
    <dbReference type="NCBI Taxonomy" id="1472640"/>
    <lineage>
        <taxon>Bacteria</taxon>
        <taxon>Bacillati</taxon>
        <taxon>Actinomycetota</taxon>
        <taxon>Actinomycetes</taxon>
        <taxon>Kitasatosporales</taxon>
        <taxon>Streptomycetaceae</taxon>
        <taxon>Streptomyces</taxon>
    </lineage>
</organism>
<proteinExistence type="predicted"/>
<comment type="caution">
    <text evidence="1">The sequence shown here is derived from an EMBL/GenBank/DDBJ whole genome shotgun (WGS) entry which is preliminary data.</text>
</comment>
<reference evidence="2" key="1">
    <citation type="journal article" date="2019" name="Int. J. Syst. Evol. Microbiol.">
        <title>The Global Catalogue of Microorganisms (GCM) 10K type strain sequencing project: providing services to taxonomists for standard genome sequencing and annotation.</title>
        <authorList>
            <consortium name="The Broad Institute Genomics Platform"/>
            <consortium name="The Broad Institute Genome Sequencing Center for Infectious Disease"/>
            <person name="Wu L."/>
            <person name="Ma J."/>
        </authorList>
    </citation>
    <scope>NUCLEOTIDE SEQUENCE [LARGE SCALE GENOMIC DNA]</scope>
    <source>
        <strain evidence="2">CGMCC 4.7178</strain>
    </source>
</reference>
<dbReference type="CDD" id="cd02603">
    <property type="entry name" value="HAD_sEH-N_like"/>
    <property type="match status" value="1"/>
</dbReference>
<name>A0ABQ2M1P3_9ACTN</name>
<dbReference type="EMBL" id="BMMP01000004">
    <property type="protein sequence ID" value="GGO45817.1"/>
    <property type="molecule type" value="Genomic_DNA"/>
</dbReference>